<dbReference type="AlphaFoldDB" id="A0A9P4MUV7"/>
<evidence type="ECO:0000313" key="1">
    <source>
        <dbReference type="EMBL" id="KAF2258285.1"/>
    </source>
</evidence>
<protein>
    <recommendedName>
        <fullName evidence="3">C2H2-type domain-containing protein</fullName>
    </recommendedName>
</protein>
<reference evidence="2" key="1">
    <citation type="journal article" date="2020" name="Stud. Mycol.">
        <title>101 Dothideomycetes genomes: A test case for predicting lifestyles and emergence of pathogens.</title>
        <authorList>
            <person name="Haridas S."/>
            <person name="Albert R."/>
            <person name="Binder M."/>
            <person name="Bloem J."/>
            <person name="LaButti K."/>
            <person name="Salamov A."/>
            <person name="Andreopoulos B."/>
            <person name="Baker S."/>
            <person name="Barry K."/>
            <person name="Bills G."/>
            <person name="Bluhm B."/>
            <person name="Cannon C."/>
            <person name="Castanera R."/>
            <person name="Culley D."/>
            <person name="Daum C."/>
            <person name="Ezra D."/>
            <person name="Gonzalez J."/>
            <person name="Henrissat B."/>
            <person name="Kuo A."/>
            <person name="Liang C."/>
            <person name="Lipzen A."/>
            <person name="Lutzoni F."/>
            <person name="Magnuson J."/>
            <person name="Mondo S."/>
            <person name="Nolan M."/>
            <person name="Ohm R."/>
            <person name="Pangilinan J."/>
            <person name="Park H.-J."/>
            <person name="Ramirez L."/>
            <person name="Alfaro M."/>
            <person name="Sun H."/>
            <person name="Tritt A."/>
            <person name="Yoshinaga Y."/>
            <person name="Zwiers L.-H."/>
            <person name="Turgeon B."/>
            <person name="Goodwin S."/>
            <person name="Spatafora J."/>
            <person name="Crous P."/>
            <person name="Grigoriev I."/>
        </authorList>
    </citation>
    <scope>NUCLEOTIDE SEQUENCE [LARGE SCALE GENOMIC DNA]</scope>
    <source>
        <strain evidence="2">CBS 304.66</strain>
    </source>
</reference>
<evidence type="ECO:0000313" key="2">
    <source>
        <dbReference type="Proteomes" id="UP000800093"/>
    </source>
</evidence>
<keyword evidence="2" id="KW-1185">Reference proteome</keyword>
<proteinExistence type="predicted"/>
<dbReference type="OrthoDB" id="6105938at2759"/>
<comment type="caution">
    <text evidence="1">The sequence shown here is derived from an EMBL/GenBank/DDBJ whole genome shotgun (WGS) entry which is preliminary data.</text>
</comment>
<name>A0A9P4MUV7_9PLEO</name>
<gene>
    <name evidence="1" type="ORF">CC78DRAFT_587331</name>
</gene>
<dbReference type="Gene3D" id="3.30.160.60">
    <property type="entry name" value="Classic Zinc Finger"/>
    <property type="match status" value="1"/>
</dbReference>
<dbReference type="EMBL" id="ML986773">
    <property type="protein sequence ID" value="KAF2258285.1"/>
    <property type="molecule type" value="Genomic_DNA"/>
</dbReference>
<dbReference type="Proteomes" id="UP000800093">
    <property type="component" value="Unassembled WGS sequence"/>
</dbReference>
<accession>A0A9P4MUV7</accession>
<organism evidence="1 2">
    <name type="scientific">Lojkania enalia</name>
    <dbReference type="NCBI Taxonomy" id="147567"/>
    <lineage>
        <taxon>Eukaryota</taxon>
        <taxon>Fungi</taxon>
        <taxon>Dikarya</taxon>
        <taxon>Ascomycota</taxon>
        <taxon>Pezizomycotina</taxon>
        <taxon>Dothideomycetes</taxon>
        <taxon>Pleosporomycetidae</taxon>
        <taxon>Pleosporales</taxon>
        <taxon>Pleosporales incertae sedis</taxon>
        <taxon>Lojkania</taxon>
    </lineage>
</organism>
<sequence length="87" mass="10027">MPLPYDSETYWDYVEEENFYTECERHFDTPQNLTQHGKVHHSPDFEFLGCDRRFTAYGGMISHLEPGTCDSGLDGIDINEAAAICYQ</sequence>
<evidence type="ECO:0008006" key="3">
    <source>
        <dbReference type="Google" id="ProtNLM"/>
    </source>
</evidence>